<reference evidence="1" key="1">
    <citation type="journal article" date="2015" name="Nature">
        <title>Complex archaea that bridge the gap between prokaryotes and eukaryotes.</title>
        <authorList>
            <person name="Spang A."/>
            <person name="Saw J.H."/>
            <person name="Jorgensen S.L."/>
            <person name="Zaremba-Niedzwiedzka K."/>
            <person name="Martijn J."/>
            <person name="Lind A.E."/>
            <person name="van Eijk R."/>
            <person name="Schleper C."/>
            <person name="Guy L."/>
            <person name="Ettema T.J."/>
        </authorList>
    </citation>
    <scope>NUCLEOTIDE SEQUENCE</scope>
</reference>
<protein>
    <submittedName>
        <fullName evidence="1">Uncharacterized protein</fullName>
    </submittedName>
</protein>
<dbReference type="AlphaFoldDB" id="A0A0F9LS06"/>
<proteinExistence type="predicted"/>
<evidence type="ECO:0000313" key="1">
    <source>
        <dbReference type="EMBL" id="KKM97939.1"/>
    </source>
</evidence>
<organism evidence="1">
    <name type="scientific">marine sediment metagenome</name>
    <dbReference type="NCBI Taxonomy" id="412755"/>
    <lineage>
        <taxon>unclassified sequences</taxon>
        <taxon>metagenomes</taxon>
        <taxon>ecological metagenomes</taxon>
    </lineage>
</organism>
<name>A0A0F9LS06_9ZZZZ</name>
<accession>A0A0F9LS06</accession>
<feature type="non-terminal residue" evidence="1">
    <location>
        <position position="527"/>
    </location>
</feature>
<sequence length="527" mass="54267">MVQEKGMNRLRLLGLVGDGDNILQSVVDRHDVLLGKLINEVGLGNILYGIESPDTDVTTHAASSSAHHVKYTDANAIAAVEGEATLVLTGAVSIADGKYLTLLTDGLTGGIKFGASGDVVLYRGAANTLYLGTGDSLKIVSGALDVIHISTEDDDHALEIDLNADGHGDVKALDIDYITGAIALGDDEGVALINIDGIAATGGEVFAFEALATESSALLRGLKVGVGIDPVHHDSGVFVNPTTGTDNTTDAASGTSTAVDATSLTDSGASWGVDQWIGYTVTIPTSGGFGGTATVTSNTATVLSFSAWSSAGDPTDETSVYTVSNVPNMIDGAIGTTTAIFENQNEYILLGAAAPFEEIEAILTQFASGAGIKATFWYSTAGAHQFTQFSPVDGTNNFRNTGVIAWEAADLTSHAVNTDTGTYDIKIIRTRASLSTTPILGFAKTAATTEYVWDKDGNLNIFGLTVADKVGIGTASPQELLHVGEGTDASDISATDLLVTRAGPSNLSVRDSTNGVETFLFASSVGG</sequence>
<dbReference type="EMBL" id="LAZR01005689">
    <property type="protein sequence ID" value="KKM97939.1"/>
    <property type="molecule type" value="Genomic_DNA"/>
</dbReference>
<comment type="caution">
    <text evidence="1">The sequence shown here is derived from an EMBL/GenBank/DDBJ whole genome shotgun (WGS) entry which is preliminary data.</text>
</comment>
<gene>
    <name evidence="1" type="ORF">LCGC14_1163040</name>
</gene>